<sequence length="778" mass="89705">MSFDDKRFLNILESGIRVNDGHYEMPLTFKGSEPILPNNKSQAIQRFNHLRKRLRNDARYRNDYFKKAVNLIHGSVEMCNKRGLRLHKFLSNSKDVLAHIPEKDRAKELNLNLSHDELPTTKTLGIEWCIELDVFQFRITLNNKPPTRRGMLSTLSAVYDPLDASSNGYGQCSYVRLFNFKQQVHCALVIGKSRVVPLKPITIPRLELTAAVISVKISAILRDELEYSDKNVTEYFWTDSNVVLGYIANDSRRFHVFVANRVQQIRDNTEPFQWNYVSSAENPADIASRGATPIKLRESKWFTGPDFLWNAEHVVRKELSDTYKPLLNDPEVRKVKVMSTSTCLPPPASILERLEYFSDWNRAKHATALCLNLRNALLAKRPKGTCLSVNVEDMRQAELEIVKRVQKKHFKEELYSRQKWIAPKRNLSVGDIVMIKDDNLVRNMWRLGRICKTFIDDDNLVRKTYFHNETIELQSHGTHCQYHEHSNWYNPNITTGSVNLFSNIIHGIDDRLKAVEVAGHTPKEAIKIFSKQDHTHKIYIRNTNCWAYGLDLSCISPWNSYGNNRKAGTLLSPRHAVWARHYSIKVNSTLRFVDQNNNVFDRKIIKTRAIPVRTNSTNHRAYLSGFDMVIGLLDSDVPSNISFAKVLPKYFQEFHPLRMYVRLPTLCTDFEEKALIDDFSIQTHNMARLTVPFRNTTRHQYYEPKISGDSGNPCFFVVENELVFLFVFTFVGAGSGTSIQYHHDDVNQIMHSLGGGYQLTEVDLSKYLGNHDINSLFG</sequence>
<evidence type="ECO:0000259" key="1">
    <source>
        <dbReference type="Pfam" id="PF18701"/>
    </source>
</evidence>
<dbReference type="Pfam" id="PF18701">
    <property type="entry name" value="DUF5641"/>
    <property type="match status" value="1"/>
</dbReference>
<dbReference type="OrthoDB" id="6105270at2759"/>
<dbReference type="PANTHER" id="PTHR47331:SF5">
    <property type="entry name" value="RIBONUCLEASE H"/>
    <property type="match status" value="1"/>
</dbReference>
<feature type="domain" description="DUF5641" evidence="1">
    <location>
        <begin position="409"/>
        <end position="467"/>
    </location>
</feature>
<protein>
    <recommendedName>
        <fullName evidence="1">DUF5641 domain-containing protein</fullName>
    </recommendedName>
</protein>
<dbReference type="Pfam" id="PF05380">
    <property type="entry name" value="Peptidase_A17"/>
    <property type="match status" value="1"/>
</dbReference>
<dbReference type="EMBL" id="CAJPWZ010001272">
    <property type="protein sequence ID" value="CAG2211709.1"/>
    <property type="molecule type" value="Genomic_DNA"/>
</dbReference>
<name>A0A8S3RZF5_MYTED</name>
<proteinExistence type="predicted"/>
<keyword evidence="3" id="KW-1185">Reference proteome</keyword>
<dbReference type="PANTHER" id="PTHR47331">
    <property type="entry name" value="PHD-TYPE DOMAIN-CONTAINING PROTEIN"/>
    <property type="match status" value="1"/>
</dbReference>
<dbReference type="InterPro" id="IPR008042">
    <property type="entry name" value="Retrotrans_Pao"/>
</dbReference>
<evidence type="ECO:0000313" key="2">
    <source>
        <dbReference type="EMBL" id="CAG2211709.1"/>
    </source>
</evidence>
<dbReference type="AlphaFoldDB" id="A0A8S3RZF5"/>
<dbReference type="Proteomes" id="UP000683360">
    <property type="component" value="Unassembled WGS sequence"/>
</dbReference>
<organism evidence="2 3">
    <name type="scientific">Mytilus edulis</name>
    <name type="common">Blue mussel</name>
    <dbReference type="NCBI Taxonomy" id="6550"/>
    <lineage>
        <taxon>Eukaryota</taxon>
        <taxon>Metazoa</taxon>
        <taxon>Spiralia</taxon>
        <taxon>Lophotrochozoa</taxon>
        <taxon>Mollusca</taxon>
        <taxon>Bivalvia</taxon>
        <taxon>Autobranchia</taxon>
        <taxon>Pteriomorphia</taxon>
        <taxon>Mytilida</taxon>
        <taxon>Mytiloidea</taxon>
        <taxon>Mytilidae</taxon>
        <taxon>Mytilinae</taxon>
        <taxon>Mytilus</taxon>
    </lineage>
</organism>
<comment type="caution">
    <text evidence="2">The sequence shown here is derived from an EMBL/GenBank/DDBJ whole genome shotgun (WGS) entry which is preliminary data.</text>
</comment>
<dbReference type="InterPro" id="IPR040676">
    <property type="entry name" value="DUF5641"/>
</dbReference>
<evidence type="ECO:0000313" key="3">
    <source>
        <dbReference type="Proteomes" id="UP000683360"/>
    </source>
</evidence>
<reference evidence="2" key="1">
    <citation type="submission" date="2021-03" db="EMBL/GenBank/DDBJ databases">
        <authorList>
            <person name="Bekaert M."/>
        </authorList>
    </citation>
    <scope>NUCLEOTIDE SEQUENCE</scope>
</reference>
<accession>A0A8S3RZF5</accession>
<gene>
    <name evidence="2" type="ORF">MEDL_25738</name>
</gene>